<name>A0A1I2PC12_9CLOT</name>
<dbReference type="InterPro" id="IPR009711">
    <property type="entry name" value="UPF0473"/>
</dbReference>
<keyword evidence="3" id="KW-1185">Reference proteome</keyword>
<organism evidence="2 3">
    <name type="scientific">Clostridium cadaveris</name>
    <dbReference type="NCBI Taxonomy" id="1529"/>
    <lineage>
        <taxon>Bacteria</taxon>
        <taxon>Bacillati</taxon>
        <taxon>Bacillota</taxon>
        <taxon>Clostridia</taxon>
        <taxon>Eubacteriales</taxon>
        <taxon>Clostridiaceae</taxon>
        <taxon>Clostridium</taxon>
    </lineage>
</organism>
<dbReference type="EMBL" id="FOOE01000026">
    <property type="protein sequence ID" value="SFG11206.1"/>
    <property type="molecule type" value="Genomic_DNA"/>
</dbReference>
<sequence>MEKVFSFRDENGNVVKYKVKEHVEVGKNEYVIMCPENSCANYEVFRFEKEELDLVEDSDELSRIKAVSKVL</sequence>
<evidence type="ECO:0000313" key="3">
    <source>
        <dbReference type="Proteomes" id="UP000182135"/>
    </source>
</evidence>
<reference evidence="2 3" key="1">
    <citation type="submission" date="2016-10" db="EMBL/GenBank/DDBJ databases">
        <authorList>
            <person name="de Groot N.N."/>
        </authorList>
    </citation>
    <scope>NUCLEOTIDE SEQUENCE [LARGE SCALE GENOMIC DNA]</scope>
    <source>
        <strain evidence="2 3">NLAE-zl-G419</strain>
    </source>
</reference>
<proteinExistence type="predicted"/>
<evidence type="ECO:0000313" key="2">
    <source>
        <dbReference type="EMBL" id="SFG11206.1"/>
    </source>
</evidence>
<evidence type="ECO:0000313" key="1">
    <source>
        <dbReference type="EMBL" id="PWL55596.1"/>
    </source>
</evidence>
<accession>A0A1I2PC12</accession>
<reference evidence="1 4" key="2">
    <citation type="submission" date="2018-03" db="EMBL/GenBank/DDBJ databases">
        <title>The uncultured portion of the human microbiome is neutrally assembled.</title>
        <authorList>
            <person name="Jeraldo P."/>
            <person name="Boardman L."/>
            <person name="White B.A."/>
            <person name="Nelson H."/>
            <person name="Goldenfeld N."/>
            <person name="Chia N."/>
        </authorList>
    </citation>
    <scope>NUCLEOTIDE SEQUENCE [LARGE SCALE GENOMIC DNA]</scope>
    <source>
        <strain evidence="1">CIM:MAG 903</strain>
    </source>
</reference>
<dbReference type="Proteomes" id="UP000182135">
    <property type="component" value="Unassembled WGS sequence"/>
</dbReference>
<dbReference type="EMBL" id="QAMZ01000005">
    <property type="protein sequence ID" value="PWL55596.1"/>
    <property type="molecule type" value="Genomic_DNA"/>
</dbReference>
<dbReference type="Proteomes" id="UP000246114">
    <property type="component" value="Unassembled WGS sequence"/>
</dbReference>
<gene>
    <name evidence="1" type="ORF">DBY38_01325</name>
    <name evidence="2" type="ORF">SAMN04487885_12631</name>
</gene>
<dbReference type="GeneID" id="90545542"/>
<dbReference type="eggNOG" id="ENOG5030HCX">
    <property type="taxonomic scope" value="Bacteria"/>
</dbReference>
<dbReference type="RefSeq" id="WP_027639622.1">
    <property type="nucleotide sequence ID" value="NZ_BAAACD010000039.1"/>
</dbReference>
<dbReference type="Pfam" id="PF06949">
    <property type="entry name" value="DUF1292"/>
    <property type="match status" value="1"/>
</dbReference>
<dbReference type="AlphaFoldDB" id="A0A1I2PC12"/>
<evidence type="ECO:0000313" key="4">
    <source>
        <dbReference type="Proteomes" id="UP000246114"/>
    </source>
</evidence>
<protein>
    <submittedName>
        <fullName evidence="1">DUF1292 domain-containing protein</fullName>
    </submittedName>
</protein>